<evidence type="ECO:0000256" key="1">
    <source>
        <dbReference type="ARBA" id="ARBA00023002"/>
    </source>
</evidence>
<gene>
    <name evidence="3" type="ORF">SAMN05421538_101542</name>
</gene>
<evidence type="ECO:0000313" key="3">
    <source>
        <dbReference type="EMBL" id="SDD40393.1"/>
    </source>
</evidence>
<evidence type="ECO:0000313" key="4">
    <source>
        <dbReference type="Proteomes" id="UP000199344"/>
    </source>
</evidence>
<dbReference type="PANTHER" id="PTHR13847">
    <property type="entry name" value="SARCOSINE DEHYDROGENASE-RELATED"/>
    <property type="match status" value="1"/>
</dbReference>
<dbReference type="EMBL" id="FNAH01000001">
    <property type="protein sequence ID" value="SDD40393.1"/>
    <property type="molecule type" value="Genomic_DNA"/>
</dbReference>
<dbReference type="SUPFAM" id="SSF54373">
    <property type="entry name" value="FAD-linked reductases, C-terminal domain"/>
    <property type="match status" value="1"/>
</dbReference>
<dbReference type="Gene3D" id="3.50.50.60">
    <property type="entry name" value="FAD/NAD(P)-binding domain"/>
    <property type="match status" value="1"/>
</dbReference>
<dbReference type="GO" id="GO:0016491">
    <property type="term" value="F:oxidoreductase activity"/>
    <property type="evidence" value="ECO:0007669"/>
    <property type="project" value="UniProtKB-KW"/>
</dbReference>
<dbReference type="SUPFAM" id="SSF51905">
    <property type="entry name" value="FAD/NAD(P)-binding domain"/>
    <property type="match status" value="1"/>
</dbReference>
<dbReference type="STRING" id="591205.SAMN05421538_101542"/>
<dbReference type="InterPro" id="IPR036188">
    <property type="entry name" value="FAD/NAD-bd_sf"/>
</dbReference>
<name>A0A1G6UGG9_9RHOB</name>
<feature type="domain" description="FAD dependent oxidoreductase" evidence="2">
    <location>
        <begin position="4"/>
        <end position="328"/>
    </location>
</feature>
<keyword evidence="1" id="KW-0560">Oxidoreductase</keyword>
<dbReference type="RefSeq" id="WP_090520577.1">
    <property type="nucleotide sequence ID" value="NZ_FNAH01000001.1"/>
</dbReference>
<dbReference type="OrthoDB" id="7818064at2"/>
<dbReference type="PANTHER" id="PTHR13847:SF289">
    <property type="entry name" value="GLYCINE OXIDASE"/>
    <property type="match status" value="1"/>
</dbReference>
<dbReference type="Proteomes" id="UP000199344">
    <property type="component" value="Unassembled WGS sequence"/>
</dbReference>
<sequence>MASITVIGAGIAGLGVAWEIARRGHHVRVLEACEIAAGASGGTVGALAPHAPDGWNVKKQIQLDSLLAAGDFWREVAEAGGVDPGYARTGRIQPVARADLDRLAHRLEGASANWRGAARMWLTQAPDTPLVPESADGWWLMDDLTARIHPRRACAALAAAVSARGGEILTQHPATPGEVAAQAIWATGAAGLEALSQDLGRKIGQGVKGQSASLRYDAPDAPQVLTDGVHVVPHVDGTVGIGSTSENGFDHDRVDAQLDAVLHRARVLCPSLDGAELIESWAGIRPRARSRAPLIGEWPGRPGQFVLNGGFKIGFGMMPEMARMTADLVLDGHDVIPESFRLSMTGDATSRGG</sequence>
<keyword evidence="4" id="KW-1185">Reference proteome</keyword>
<evidence type="ECO:0000259" key="2">
    <source>
        <dbReference type="Pfam" id="PF01266"/>
    </source>
</evidence>
<dbReference type="Pfam" id="PF01266">
    <property type="entry name" value="DAO"/>
    <property type="match status" value="1"/>
</dbReference>
<dbReference type="GO" id="GO:0005737">
    <property type="term" value="C:cytoplasm"/>
    <property type="evidence" value="ECO:0007669"/>
    <property type="project" value="TreeGrafter"/>
</dbReference>
<protein>
    <submittedName>
        <fullName evidence="3">Glycine oxidase</fullName>
    </submittedName>
</protein>
<proteinExistence type="predicted"/>
<dbReference type="Gene3D" id="3.30.9.10">
    <property type="entry name" value="D-Amino Acid Oxidase, subunit A, domain 2"/>
    <property type="match status" value="1"/>
</dbReference>
<dbReference type="AlphaFoldDB" id="A0A1G6UGG9"/>
<organism evidence="3 4">
    <name type="scientific">Paracoccus isoporae</name>
    <dbReference type="NCBI Taxonomy" id="591205"/>
    <lineage>
        <taxon>Bacteria</taxon>
        <taxon>Pseudomonadati</taxon>
        <taxon>Pseudomonadota</taxon>
        <taxon>Alphaproteobacteria</taxon>
        <taxon>Rhodobacterales</taxon>
        <taxon>Paracoccaceae</taxon>
        <taxon>Paracoccus</taxon>
    </lineage>
</organism>
<reference evidence="3 4" key="1">
    <citation type="submission" date="2016-10" db="EMBL/GenBank/DDBJ databases">
        <authorList>
            <person name="de Groot N.N."/>
        </authorList>
    </citation>
    <scope>NUCLEOTIDE SEQUENCE [LARGE SCALE GENOMIC DNA]</scope>
    <source>
        <strain evidence="3 4">DSM 22220</strain>
    </source>
</reference>
<dbReference type="InterPro" id="IPR006076">
    <property type="entry name" value="FAD-dep_OxRdtase"/>
</dbReference>
<accession>A0A1G6UGG9</accession>